<feature type="compositionally biased region" description="Polar residues" evidence="1">
    <location>
        <begin position="633"/>
        <end position="654"/>
    </location>
</feature>
<protein>
    <submittedName>
        <fullName evidence="4">Large terminase</fullName>
    </submittedName>
</protein>
<evidence type="ECO:0000313" key="4">
    <source>
        <dbReference type="EMBL" id="ADX42540.1"/>
    </source>
</evidence>
<dbReference type="NCBIfam" id="TIGR01443">
    <property type="entry name" value="intein_Cterm"/>
    <property type="match status" value="1"/>
</dbReference>
<accession>G4W952</accession>
<evidence type="ECO:0000259" key="3">
    <source>
        <dbReference type="SMART" id="SM00306"/>
    </source>
</evidence>
<dbReference type="PROSITE" id="PS50818">
    <property type="entry name" value="INTEIN_C_TER"/>
    <property type="match status" value="1"/>
</dbReference>
<proteinExistence type="predicted"/>
<feature type="domain" description="Hint" evidence="2">
    <location>
        <begin position="657"/>
        <end position="701"/>
    </location>
</feature>
<dbReference type="InterPro" id="IPR030934">
    <property type="entry name" value="Intein_C"/>
</dbReference>
<dbReference type="OrthoDB" id="6504at10239"/>
<evidence type="ECO:0000259" key="2">
    <source>
        <dbReference type="SMART" id="SM00305"/>
    </source>
</evidence>
<organism evidence="4 5">
    <name type="scientific">Tetrasphaera phage TJE1</name>
    <dbReference type="NCBI Taxonomy" id="981335"/>
    <lineage>
        <taxon>Viruses</taxon>
        <taxon>Duplodnaviria</taxon>
        <taxon>Heunggongvirae</taxon>
        <taxon>Uroviricota</taxon>
        <taxon>Caudoviricetes</taxon>
        <taxon>Tijeunavirus</taxon>
        <taxon>Tijeunavirus TJE1</taxon>
    </lineage>
</organism>
<dbReference type="KEGG" id="vg:14297446"/>
<dbReference type="RefSeq" id="YP_007237932.1">
    <property type="nucleotide sequence ID" value="NC_019930.1"/>
</dbReference>
<keyword evidence="5" id="KW-1185">Reference proteome</keyword>
<dbReference type="GeneID" id="14297446"/>
<feature type="region of interest" description="Disordered" evidence="1">
    <location>
        <begin position="618"/>
        <end position="659"/>
    </location>
</feature>
<dbReference type="EMBL" id="HQ225832">
    <property type="protein sequence ID" value="ADX42540.1"/>
    <property type="molecule type" value="Genomic_DNA"/>
</dbReference>
<dbReference type="InterPro" id="IPR027417">
    <property type="entry name" value="P-loop_NTPase"/>
</dbReference>
<dbReference type="InterPro" id="IPR036844">
    <property type="entry name" value="Hint_dom_sf"/>
</dbReference>
<dbReference type="Gene3D" id="2.170.16.10">
    <property type="entry name" value="Hedgehog/Intein (Hint) domain"/>
    <property type="match status" value="2"/>
</dbReference>
<dbReference type="Gene3D" id="3.40.50.300">
    <property type="entry name" value="P-loop containing nucleotide triphosphate hydrolases"/>
    <property type="match status" value="1"/>
</dbReference>
<dbReference type="Proteomes" id="UP000002653">
    <property type="component" value="Segment"/>
</dbReference>
<dbReference type="PROSITE" id="PS50817">
    <property type="entry name" value="INTEIN_N_TER"/>
    <property type="match status" value="1"/>
</dbReference>
<feature type="region of interest" description="Disordered" evidence="1">
    <location>
        <begin position="578"/>
        <end position="601"/>
    </location>
</feature>
<gene>
    <name evidence="4" type="primary">terL</name>
</gene>
<dbReference type="InterPro" id="IPR006141">
    <property type="entry name" value="Intein_N"/>
</dbReference>
<feature type="compositionally biased region" description="Polar residues" evidence="1">
    <location>
        <begin position="468"/>
        <end position="495"/>
    </location>
</feature>
<dbReference type="GO" id="GO:0016539">
    <property type="term" value="P:intein-mediated protein splicing"/>
    <property type="evidence" value="ECO:0007669"/>
    <property type="project" value="InterPro"/>
</dbReference>
<sequence>MLALPWARPEIQSFSLVAGYGFGKSTTQDMILSDLANRYWQHDVKVALFSNTIALLKKTVVADFVKWLIQSGSTYHYDRAQNVITIGRMTFFLLASGRPEDIYGTNVHVSLSDEMDELEQTKCIEAHRAIQERTRLVLPDGRKPFSVFTTTAQGFKGTYQIIEEYKETGTPYALVRGKTRDNTALDPSYVDRLYALYNENERLAFLEGHFVNLTSGKVYPGYDESRHMVDPFDIHPDETIHIGQDLNLGYSKALAFIIRNRNLYAVKEWSFEDIGRAPERFRQDFPANPILWYPDNSGKAILGGYVEAADAYRVEIVWTGRNPAILDRTFAVNLAFRSNRLHVFKTLKQWPMALKTRGYDKKGVAEKGTGPSAPDHICFIGSTLIATDKGMVPIRDVQVGDMILTRKGYRRAEAAFCSGIKEVRRYNLAGHQLVATEEHPVFTVNRGFVPISALMQSDTLITLDPWKTNESNQSSSADESTADTQTQNEGPTAFTTRAVKVGGDPICTVTSGRLHAGPSRRGTTFITRMRIRETTTWKILNVSLVVSTCMGTWWSTLERTAKPFWGTCEKLSQRPRNGIEAPKAWPGTRPTEMATEASPRSSACVNIAGPRFKERLTRGSVPKSVLRPEGESVESTTRQGSANTAGRNSQSTGIPRSGSVEALVESVTFGGPVPVYNLTVEGEHEYFANNVLVSNCDAGEYATFWIIANQEEFADLYELTPAARKDED</sequence>
<evidence type="ECO:0000256" key="1">
    <source>
        <dbReference type="SAM" id="MobiDB-lite"/>
    </source>
</evidence>
<dbReference type="SUPFAM" id="SSF51294">
    <property type="entry name" value="Hedgehog/intein (Hint) domain"/>
    <property type="match status" value="1"/>
</dbReference>
<dbReference type="InterPro" id="IPR003587">
    <property type="entry name" value="Hint_dom_N"/>
</dbReference>
<reference evidence="4 5" key="1">
    <citation type="journal article" date="2012" name="Virus Genes">
        <title>Isolation and complete genome sequence of a bacteriophage lysing Tetrasphaera jenkinsii, a filamentous bacteria responsible for bulking in activated sludge.</title>
        <authorList>
            <person name="Petrovski S."/>
            <person name="Tillett D."/>
            <person name="Seviour R.J."/>
        </authorList>
    </citation>
    <scope>NUCLEOTIDE SEQUENCE [LARGE SCALE GENOMIC DNA]</scope>
</reference>
<dbReference type="InterPro" id="IPR003586">
    <property type="entry name" value="Hint_dom_C"/>
</dbReference>
<feature type="region of interest" description="Disordered" evidence="1">
    <location>
        <begin position="466"/>
        <end position="496"/>
    </location>
</feature>
<dbReference type="SMART" id="SM00305">
    <property type="entry name" value="HintC"/>
    <property type="match status" value="1"/>
</dbReference>
<feature type="domain" description="Hint" evidence="3">
    <location>
        <begin position="376"/>
        <end position="464"/>
    </location>
</feature>
<evidence type="ECO:0000313" key="5">
    <source>
        <dbReference type="Proteomes" id="UP000002653"/>
    </source>
</evidence>
<dbReference type="Gene3D" id="3.30.420.280">
    <property type="match status" value="1"/>
</dbReference>
<dbReference type="Pfam" id="PF03237">
    <property type="entry name" value="Terminase_6N"/>
    <property type="match status" value="1"/>
</dbReference>
<name>G4W952_9CAUD</name>
<dbReference type="SMART" id="SM00306">
    <property type="entry name" value="HintN"/>
    <property type="match status" value="1"/>
</dbReference>